<evidence type="ECO:0000313" key="2">
    <source>
        <dbReference type="EMBL" id="PCF93786.1"/>
    </source>
</evidence>
<sequence length="111" mass="12295">MIQLSIYTTLGCHLCAQLEALVTTLANQEVALQRIEISDDAALVERYGVRIPVLVDNAGVELDRGFDLERLSDWLQERGWLDEAALKAITSPPEKAPPVGAHQRNGRRFLG</sequence>
<comment type="caution">
    <text evidence="2">The sequence shown here is derived from an EMBL/GenBank/DDBJ whole genome shotgun (WGS) entry which is preliminary data.</text>
</comment>
<dbReference type="InterPro" id="IPR008554">
    <property type="entry name" value="Glutaredoxin-like"/>
</dbReference>
<keyword evidence="3" id="KW-1185">Reference proteome</keyword>
<evidence type="ECO:0000313" key="3">
    <source>
        <dbReference type="Proteomes" id="UP000218677"/>
    </source>
</evidence>
<dbReference type="SUPFAM" id="SSF52833">
    <property type="entry name" value="Thioredoxin-like"/>
    <property type="match status" value="1"/>
</dbReference>
<name>A0A2A4HGF2_9GAMM</name>
<dbReference type="Pfam" id="PF05768">
    <property type="entry name" value="Glrx-like"/>
    <property type="match status" value="1"/>
</dbReference>
<evidence type="ECO:0000256" key="1">
    <source>
        <dbReference type="SAM" id="MobiDB-lite"/>
    </source>
</evidence>
<reference evidence="3" key="1">
    <citation type="submission" date="2017-09" db="EMBL/GenBank/DDBJ databases">
        <authorList>
            <person name="Cho G.-S."/>
            <person name="Oguntoyinbo F.A."/>
            <person name="Cnockaert M."/>
            <person name="Kabisch J."/>
            <person name="Neve H."/>
            <person name="Bockelmann W."/>
            <person name="Wenning M."/>
            <person name="Franz C.M."/>
            <person name="Vandamme P."/>
        </authorList>
    </citation>
    <scope>NUCLEOTIDE SEQUENCE [LARGE SCALE GENOMIC DNA]</scope>
    <source>
        <strain evidence="3">MBT G8648</strain>
    </source>
</reference>
<organism evidence="2 3">
    <name type="scientific">Vreelandella nigrificans</name>
    <dbReference type="NCBI Taxonomy" id="2042704"/>
    <lineage>
        <taxon>Bacteria</taxon>
        <taxon>Pseudomonadati</taxon>
        <taxon>Pseudomonadota</taxon>
        <taxon>Gammaproteobacteria</taxon>
        <taxon>Oceanospirillales</taxon>
        <taxon>Halomonadaceae</taxon>
        <taxon>Vreelandella</taxon>
    </lineage>
</organism>
<dbReference type="OrthoDB" id="8537427at2"/>
<dbReference type="Proteomes" id="UP000218677">
    <property type="component" value="Unassembled WGS sequence"/>
</dbReference>
<dbReference type="InterPro" id="IPR036249">
    <property type="entry name" value="Thioredoxin-like_sf"/>
</dbReference>
<dbReference type="RefSeq" id="WP_096654892.1">
    <property type="nucleotide sequence ID" value="NZ_NWUX01000030.1"/>
</dbReference>
<accession>A0A2A4HGF2</accession>
<dbReference type="Gene3D" id="3.40.30.10">
    <property type="entry name" value="Glutaredoxin"/>
    <property type="match status" value="1"/>
</dbReference>
<dbReference type="EMBL" id="NWUX01000030">
    <property type="protein sequence ID" value="PCF93786.1"/>
    <property type="molecule type" value="Genomic_DNA"/>
</dbReference>
<protein>
    <submittedName>
        <fullName evidence="2">Thioredoxin family protein</fullName>
    </submittedName>
</protein>
<gene>
    <name evidence="2" type="ORF">CPA45_20685</name>
</gene>
<feature type="region of interest" description="Disordered" evidence="1">
    <location>
        <begin position="91"/>
        <end position="111"/>
    </location>
</feature>
<dbReference type="AlphaFoldDB" id="A0A2A4HGF2"/>
<proteinExistence type="predicted"/>